<feature type="domain" description="Ig-like" evidence="1">
    <location>
        <begin position="69"/>
        <end position="160"/>
    </location>
</feature>
<dbReference type="InterPro" id="IPR003598">
    <property type="entry name" value="Ig_sub2"/>
</dbReference>
<proteinExistence type="predicted"/>
<accession>A0AAV4QLF0</accession>
<keyword evidence="3" id="KW-1185">Reference proteome</keyword>
<organism evidence="2 3">
    <name type="scientific">Caerostris extrusa</name>
    <name type="common">Bark spider</name>
    <name type="synonym">Caerostris bankana</name>
    <dbReference type="NCBI Taxonomy" id="172846"/>
    <lineage>
        <taxon>Eukaryota</taxon>
        <taxon>Metazoa</taxon>
        <taxon>Ecdysozoa</taxon>
        <taxon>Arthropoda</taxon>
        <taxon>Chelicerata</taxon>
        <taxon>Arachnida</taxon>
        <taxon>Araneae</taxon>
        <taxon>Araneomorphae</taxon>
        <taxon>Entelegynae</taxon>
        <taxon>Araneoidea</taxon>
        <taxon>Araneidae</taxon>
        <taxon>Caerostris</taxon>
    </lineage>
</organism>
<dbReference type="SUPFAM" id="SSF48726">
    <property type="entry name" value="Immunoglobulin"/>
    <property type="match status" value="2"/>
</dbReference>
<comment type="caution">
    <text evidence="2">The sequence shown here is derived from an EMBL/GenBank/DDBJ whole genome shotgun (WGS) entry which is preliminary data.</text>
</comment>
<dbReference type="PROSITE" id="PS50835">
    <property type="entry name" value="IG_LIKE"/>
    <property type="match status" value="2"/>
</dbReference>
<feature type="domain" description="Ig-like" evidence="1">
    <location>
        <begin position="203"/>
        <end position="293"/>
    </location>
</feature>
<evidence type="ECO:0000259" key="1">
    <source>
        <dbReference type="PROSITE" id="PS50835"/>
    </source>
</evidence>
<dbReference type="PANTHER" id="PTHR47633:SF4">
    <property type="entry name" value="MYOPALLADIN ISOFORM X1"/>
    <property type="match status" value="1"/>
</dbReference>
<dbReference type="AlphaFoldDB" id="A0AAV4QLF0"/>
<dbReference type="Gene3D" id="2.60.40.10">
    <property type="entry name" value="Immunoglobulins"/>
    <property type="match status" value="2"/>
</dbReference>
<evidence type="ECO:0000313" key="2">
    <source>
        <dbReference type="EMBL" id="GIY10883.1"/>
    </source>
</evidence>
<dbReference type="InterPro" id="IPR036179">
    <property type="entry name" value="Ig-like_dom_sf"/>
</dbReference>
<name>A0AAV4QLF0_CAEEX</name>
<gene>
    <name evidence="2" type="primary">sls</name>
    <name evidence="2" type="ORF">CEXT_514671</name>
</gene>
<protein>
    <submittedName>
        <fullName evidence="2">Titin</fullName>
    </submittedName>
</protein>
<dbReference type="InterPro" id="IPR007110">
    <property type="entry name" value="Ig-like_dom"/>
</dbReference>
<reference evidence="2 3" key="1">
    <citation type="submission" date="2021-06" db="EMBL/GenBank/DDBJ databases">
        <title>Caerostris extrusa draft genome.</title>
        <authorList>
            <person name="Kono N."/>
            <person name="Arakawa K."/>
        </authorList>
    </citation>
    <scope>NUCLEOTIDE SEQUENCE [LARGE SCALE GENOMIC DNA]</scope>
</reference>
<dbReference type="InterPro" id="IPR013783">
    <property type="entry name" value="Ig-like_fold"/>
</dbReference>
<dbReference type="PANTHER" id="PTHR47633">
    <property type="entry name" value="IMMUNOGLOBULIN"/>
    <property type="match status" value="1"/>
</dbReference>
<sequence>MVFQWTPTYNCGGQNALGQATLTKQIHVQAKSSVDTSTIHEIDEKINYLERPAHVDTDRFIEEISKSKPFFPIPLHNPKPLREGERVHLECRVEPVGDPTLKIEWFFNGKALPSGSRFQVKHDFGLIVLDITTAYPEDTGEYTVRATNHLGSSHTSACITVIGKSGVVSETQHPEGLQKIQHLEDSSRYKRDQFEDTVITQLPTFTKPLHNIETIEGSNIHLECRLAPVGDPTMRIEWLVNGAPLKVGHRFRPAFEFDYVALDILSVYAEDSGVYTCKATSSLGQAVTSCTVKCTGRSQII</sequence>
<dbReference type="FunFam" id="2.60.40.10:FF:000119">
    <property type="entry name" value="Sallimus, isoform P"/>
    <property type="match status" value="2"/>
</dbReference>
<dbReference type="Pfam" id="PF07679">
    <property type="entry name" value="I-set"/>
    <property type="match status" value="2"/>
</dbReference>
<evidence type="ECO:0000313" key="3">
    <source>
        <dbReference type="Proteomes" id="UP001054945"/>
    </source>
</evidence>
<dbReference type="InterPro" id="IPR013098">
    <property type="entry name" value="Ig_I-set"/>
</dbReference>
<dbReference type="SMART" id="SM00408">
    <property type="entry name" value="IGc2"/>
    <property type="match status" value="2"/>
</dbReference>
<dbReference type="InterPro" id="IPR003599">
    <property type="entry name" value="Ig_sub"/>
</dbReference>
<dbReference type="EMBL" id="BPLR01006573">
    <property type="protein sequence ID" value="GIY10883.1"/>
    <property type="molecule type" value="Genomic_DNA"/>
</dbReference>
<dbReference type="SMART" id="SM00409">
    <property type="entry name" value="IG"/>
    <property type="match status" value="2"/>
</dbReference>
<dbReference type="Proteomes" id="UP001054945">
    <property type="component" value="Unassembled WGS sequence"/>
</dbReference>